<dbReference type="SFLD" id="SFLDS00005">
    <property type="entry name" value="Isoprenoid_Synthase_Type_I"/>
    <property type="match status" value="1"/>
</dbReference>
<dbReference type="OrthoDB" id="9807580at2"/>
<name>A0A679HSD4_9RHOO</name>
<dbReference type="PROSITE" id="PS01045">
    <property type="entry name" value="SQUALEN_PHYTOEN_SYN_2"/>
    <property type="match status" value="1"/>
</dbReference>
<protein>
    <submittedName>
        <fullName evidence="1">Phytoene synthase</fullName>
    </submittedName>
</protein>
<dbReference type="AlphaFoldDB" id="A0A679HSD4"/>
<dbReference type="Pfam" id="PF00494">
    <property type="entry name" value="SQS_PSY"/>
    <property type="match status" value="1"/>
</dbReference>
<dbReference type="NCBIfam" id="TIGR03465">
    <property type="entry name" value="HpnD"/>
    <property type="match status" value="1"/>
</dbReference>
<evidence type="ECO:0000313" key="1">
    <source>
        <dbReference type="EMBL" id="BBU69232.1"/>
    </source>
</evidence>
<dbReference type="GO" id="GO:0051996">
    <property type="term" value="F:squalene synthase [NAD(P)H] activity"/>
    <property type="evidence" value="ECO:0007669"/>
    <property type="project" value="InterPro"/>
</dbReference>
<keyword evidence="2" id="KW-1185">Reference proteome</keyword>
<sequence>MNAHDYCQQKVAESGTSFYYAFLFLPTEKRQAIHALYAFCREVDDVVDECEDPAIAVAKLSWWRQEVALLETEPGQPQPTHPVMLALKAVRQNFHLPIEYFNEIIDGMAMDLEYSRYPDFKSLSLYCYRVAGVVGLLSAEIFGYSDRKTLRYATELGTALQLTNIIRDVGEDARRGRIYLPVDELQRFNVPAADIMNARETPEFVALMQFQAERAQSYYDKALETLPAADRSAQRPGLIMAAVYRTLLQEIAQDGFKVLQQKTGLPPLRKLWIALKTWFKY</sequence>
<dbReference type="SFLD" id="SFLDG01212">
    <property type="entry name" value="Phytoene_synthase_like"/>
    <property type="match status" value="1"/>
</dbReference>
<dbReference type="InterPro" id="IPR008949">
    <property type="entry name" value="Isoprenoid_synthase_dom_sf"/>
</dbReference>
<dbReference type="CDD" id="cd00683">
    <property type="entry name" value="Trans_IPPS_HH"/>
    <property type="match status" value="1"/>
</dbReference>
<proteinExistence type="predicted"/>
<dbReference type="Gene3D" id="1.10.600.10">
    <property type="entry name" value="Farnesyl Diphosphate Synthase"/>
    <property type="match status" value="1"/>
</dbReference>
<accession>A0A679HSD4</accession>
<dbReference type="RefSeq" id="WP_162050055.1">
    <property type="nucleotide sequence ID" value="NZ_AP019011.1"/>
</dbReference>
<gene>
    <name evidence="1" type="ORF">ICHIAU1_15150</name>
</gene>
<dbReference type="PROSITE" id="PS01044">
    <property type="entry name" value="SQUALEN_PHYTOEN_SYN_1"/>
    <property type="match status" value="1"/>
</dbReference>
<dbReference type="InterPro" id="IPR017828">
    <property type="entry name" value="SQ_synth_HpnD-like"/>
</dbReference>
<dbReference type="PANTHER" id="PTHR31480">
    <property type="entry name" value="BIFUNCTIONAL LYCOPENE CYCLASE/PHYTOENE SYNTHASE"/>
    <property type="match status" value="1"/>
</dbReference>
<dbReference type="GO" id="GO:0016117">
    <property type="term" value="P:carotenoid biosynthetic process"/>
    <property type="evidence" value="ECO:0007669"/>
    <property type="project" value="InterPro"/>
</dbReference>
<dbReference type="SFLD" id="SFLDG01018">
    <property type="entry name" value="Squalene/Phytoene_Synthase_Lik"/>
    <property type="match status" value="1"/>
</dbReference>
<dbReference type="InterPro" id="IPR033904">
    <property type="entry name" value="Trans_IPPS_HH"/>
</dbReference>
<reference evidence="2" key="1">
    <citation type="submission" date="2020-01" db="EMBL/GenBank/DDBJ databases">
        <title>Phosphoaccumulans saitamaens gen. nov., sp. nov., a polyphosphate accumulating bacterium isolated from surface river water.</title>
        <authorList>
            <person name="Watanabe K."/>
            <person name="Suda W."/>
        </authorList>
    </citation>
    <scope>NUCLEOTIDE SEQUENCE [LARGE SCALE GENOMIC DNA]</scope>
    <source>
        <strain evidence="2">ICHIAU1</strain>
    </source>
</reference>
<dbReference type="EMBL" id="AP022345">
    <property type="protein sequence ID" value="BBU69232.1"/>
    <property type="molecule type" value="Genomic_DNA"/>
</dbReference>
<evidence type="ECO:0000313" key="2">
    <source>
        <dbReference type="Proteomes" id="UP000463961"/>
    </source>
</evidence>
<organism evidence="1 2">
    <name type="scientific">Fluviibacter phosphoraccumulans</name>
    <dbReference type="NCBI Taxonomy" id="1751046"/>
    <lineage>
        <taxon>Bacteria</taxon>
        <taxon>Pseudomonadati</taxon>
        <taxon>Pseudomonadota</taxon>
        <taxon>Betaproteobacteria</taxon>
        <taxon>Rhodocyclales</taxon>
        <taxon>Fluviibacteraceae</taxon>
        <taxon>Fluviibacter</taxon>
    </lineage>
</organism>
<dbReference type="Proteomes" id="UP000463961">
    <property type="component" value="Chromosome"/>
</dbReference>
<dbReference type="InterPro" id="IPR002060">
    <property type="entry name" value="Squ/phyt_synthse"/>
</dbReference>
<dbReference type="GO" id="GO:0004311">
    <property type="term" value="F:geranylgeranyl diphosphate synthase activity"/>
    <property type="evidence" value="ECO:0007669"/>
    <property type="project" value="InterPro"/>
</dbReference>
<dbReference type="SUPFAM" id="SSF48576">
    <property type="entry name" value="Terpenoid synthases"/>
    <property type="match status" value="1"/>
</dbReference>
<dbReference type="InterPro" id="IPR019845">
    <property type="entry name" value="Squalene/phytoene_synthase_CS"/>
</dbReference>
<dbReference type="InterPro" id="IPR044843">
    <property type="entry name" value="Trans_IPPS_bact-type"/>
</dbReference>